<keyword evidence="2" id="KW-1185">Reference proteome</keyword>
<dbReference type="Proteomes" id="UP000317839">
    <property type="component" value="Unassembled WGS sequence"/>
</dbReference>
<evidence type="ECO:0000313" key="1">
    <source>
        <dbReference type="EMBL" id="TQV72894.1"/>
    </source>
</evidence>
<dbReference type="EMBL" id="VIKR01000004">
    <property type="protein sequence ID" value="TQV72894.1"/>
    <property type="molecule type" value="Genomic_DNA"/>
</dbReference>
<proteinExistence type="predicted"/>
<sequence>MKKVLFKQLPKLNIEKLIFSSLEQALYQAIVVIDEQEYVVWESDQKTMLSRNLMQLREQFKTLDVAETVLRHESPYDEMIGQPTKDSSNRMEVKLDKNPYAAAKWLH</sequence>
<gene>
    <name evidence="1" type="ORF">FLL45_15625</name>
</gene>
<reference evidence="1 2" key="1">
    <citation type="submission" date="2019-06" db="EMBL/GenBank/DDBJ databases">
        <title>Draft genome of Aliikangiella marina GYP-15.</title>
        <authorList>
            <person name="Wang G."/>
        </authorList>
    </citation>
    <scope>NUCLEOTIDE SEQUENCE [LARGE SCALE GENOMIC DNA]</scope>
    <source>
        <strain evidence="1 2">GYP-15</strain>
    </source>
</reference>
<name>A0A545T6P4_9GAMM</name>
<dbReference type="RefSeq" id="WP_142943031.1">
    <property type="nucleotide sequence ID" value="NZ_VIKR01000004.1"/>
</dbReference>
<dbReference type="InterPro" id="IPR045508">
    <property type="entry name" value="DUF6482"/>
</dbReference>
<comment type="caution">
    <text evidence="1">The sequence shown here is derived from an EMBL/GenBank/DDBJ whole genome shotgun (WGS) entry which is preliminary data.</text>
</comment>
<dbReference type="Pfam" id="PF20090">
    <property type="entry name" value="DUF6482"/>
    <property type="match status" value="1"/>
</dbReference>
<organism evidence="1 2">
    <name type="scientific">Aliikangiella marina</name>
    <dbReference type="NCBI Taxonomy" id="1712262"/>
    <lineage>
        <taxon>Bacteria</taxon>
        <taxon>Pseudomonadati</taxon>
        <taxon>Pseudomonadota</taxon>
        <taxon>Gammaproteobacteria</taxon>
        <taxon>Oceanospirillales</taxon>
        <taxon>Pleioneaceae</taxon>
        <taxon>Aliikangiella</taxon>
    </lineage>
</organism>
<protein>
    <submittedName>
        <fullName evidence="1">Uncharacterized protein</fullName>
    </submittedName>
</protein>
<dbReference type="OrthoDB" id="5600613at2"/>
<dbReference type="AlphaFoldDB" id="A0A545T6P4"/>
<accession>A0A545T6P4</accession>
<evidence type="ECO:0000313" key="2">
    <source>
        <dbReference type="Proteomes" id="UP000317839"/>
    </source>
</evidence>